<dbReference type="PANTHER" id="PTHR30296">
    <property type="entry name" value="UNCHARACTERIZED PROTEIN YKGE"/>
    <property type="match status" value="1"/>
</dbReference>
<feature type="domain" description="Cysteine-rich" evidence="2">
    <location>
        <begin position="9"/>
        <end position="91"/>
    </location>
</feature>
<dbReference type="PANTHER" id="PTHR30296:SF0">
    <property type="entry name" value="LACTATE UTILIZATION PROTEIN A"/>
    <property type="match status" value="1"/>
</dbReference>
<dbReference type="OrthoDB" id="9770306at2"/>
<protein>
    <submittedName>
        <fullName evidence="3">L-lactate dehydrogenase complex protein LldE</fullName>
    </submittedName>
</protein>
<evidence type="ECO:0000259" key="2">
    <source>
        <dbReference type="Pfam" id="PF02754"/>
    </source>
</evidence>
<dbReference type="RefSeq" id="WP_132937617.1">
    <property type="nucleotide sequence ID" value="NZ_CP119676.1"/>
</dbReference>
<dbReference type="GO" id="GO:0016491">
    <property type="term" value="F:oxidoreductase activity"/>
    <property type="evidence" value="ECO:0007669"/>
    <property type="project" value="UniProtKB-ARBA"/>
</dbReference>
<organism evidence="3 4">
    <name type="scientific">Varunaivibrio sulfuroxidans</name>
    <dbReference type="NCBI Taxonomy" id="1773489"/>
    <lineage>
        <taxon>Bacteria</taxon>
        <taxon>Pseudomonadati</taxon>
        <taxon>Pseudomonadota</taxon>
        <taxon>Alphaproteobacteria</taxon>
        <taxon>Rhodospirillales</taxon>
        <taxon>Magnetovibrionaceae</taxon>
        <taxon>Varunaivibrio</taxon>
    </lineage>
</organism>
<accession>A0A4R3JHY6</accession>
<name>A0A4R3JHY6_9PROT</name>
<dbReference type="Pfam" id="PF02754">
    <property type="entry name" value="CCG"/>
    <property type="match status" value="2"/>
</dbReference>
<dbReference type="GO" id="GO:0005829">
    <property type="term" value="C:cytosol"/>
    <property type="evidence" value="ECO:0007669"/>
    <property type="project" value="TreeGrafter"/>
</dbReference>
<evidence type="ECO:0000313" key="4">
    <source>
        <dbReference type="Proteomes" id="UP000295304"/>
    </source>
</evidence>
<gene>
    <name evidence="3" type="ORF">EDD55_101207</name>
</gene>
<sequence>MTDKTSPGVALFITCLTDTMRPSIGFAAVRLLEDAGCHVRAPRGQTCCGQPAYNAGDPARARAVARTTIEAFSDNENEYVVAPSGSCAATVKRHYPALFAEDPVWRKRAESFAARTFELTAFLTDVLGVSAVSGAAWDGVATYHDSCSGLRDLGVRDQPRRLLSSVAGLTLIEAEEAEACCGFGGMFSIKYADISERIVDAKITHLEATGATMVLGGDLGCLMNIAGRLARRGSPLEVRHVAEVLAGDTATPAIGAPPGRASPGGRRA</sequence>
<feature type="domain" description="Cysteine-rich" evidence="2">
    <location>
        <begin position="142"/>
        <end position="225"/>
    </location>
</feature>
<dbReference type="AlphaFoldDB" id="A0A4R3JHY6"/>
<dbReference type="EMBL" id="SLZW01000001">
    <property type="protein sequence ID" value="TCS64876.1"/>
    <property type="molecule type" value="Genomic_DNA"/>
</dbReference>
<dbReference type="InterPro" id="IPR004017">
    <property type="entry name" value="Cys_rich_dom"/>
</dbReference>
<proteinExistence type="predicted"/>
<evidence type="ECO:0000256" key="1">
    <source>
        <dbReference type="SAM" id="MobiDB-lite"/>
    </source>
</evidence>
<keyword evidence="4" id="KW-1185">Reference proteome</keyword>
<feature type="region of interest" description="Disordered" evidence="1">
    <location>
        <begin position="249"/>
        <end position="268"/>
    </location>
</feature>
<comment type="caution">
    <text evidence="3">The sequence shown here is derived from an EMBL/GenBank/DDBJ whole genome shotgun (WGS) entry which is preliminary data.</text>
</comment>
<evidence type="ECO:0000313" key="3">
    <source>
        <dbReference type="EMBL" id="TCS64876.1"/>
    </source>
</evidence>
<dbReference type="Proteomes" id="UP000295304">
    <property type="component" value="Unassembled WGS sequence"/>
</dbReference>
<reference evidence="3 4" key="1">
    <citation type="submission" date="2019-03" db="EMBL/GenBank/DDBJ databases">
        <title>Genomic Encyclopedia of Type Strains, Phase IV (KMG-IV): sequencing the most valuable type-strain genomes for metagenomic binning, comparative biology and taxonomic classification.</title>
        <authorList>
            <person name="Goeker M."/>
        </authorList>
    </citation>
    <scope>NUCLEOTIDE SEQUENCE [LARGE SCALE GENOMIC DNA]</scope>
    <source>
        <strain evidence="3 4">DSM 101688</strain>
    </source>
</reference>
<feature type="compositionally biased region" description="Low complexity" evidence="1">
    <location>
        <begin position="252"/>
        <end position="268"/>
    </location>
</feature>